<organism evidence="7 8">
    <name type="scientific">Sphaerochaeta associata</name>
    <dbReference type="NCBI Taxonomy" id="1129264"/>
    <lineage>
        <taxon>Bacteria</taxon>
        <taxon>Pseudomonadati</taxon>
        <taxon>Spirochaetota</taxon>
        <taxon>Spirochaetia</taxon>
        <taxon>Spirochaetales</taxon>
        <taxon>Sphaerochaetaceae</taxon>
        <taxon>Sphaerochaeta</taxon>
    </lineage>
</organism>
<dbReference type="InterPro" id="IPR016032">
    <property type="entry name" value="Sig_transdc_resp-reg_C-effctor"/>
</dbReference>
<dbReference type="EMBL" id="CP094929">
    <property type="protein sequence ID" value="UOM49566.1"/>
    <property type="molecule type" value="Genomic_DNA"/>
</dbReference>
<dbReference type="Proteomes" id="UP000829708">
    <property type="component" value="Chromosome"/>
</dbReference>
<dbReference type="InterPro" id="IPR011006">
    <property type="entry name" value="CheY-like_superfamily"/>
</dbReference>
<dbReference type="PROSITE" id="PS50110">
    <property type="entry name" value="RESPONSE_REGULATORY"/>
    <property type="match status" value="1"/>
</dbReference>
<dbReference type="PRINTS" id="PR00038">
    <property type="entry name" value="HTHLUXR"/>
</dbReference>
<proteinExistence type="predicted"/>
<protein>
    <submittedName>
        <fullName evidence="7">Response regulator transcription factor</fullName>
    </submittedName>
</protein>
<accession>A0ABY4DCD4</accession>
<feature type="modified residue" description="4-aspartylphosphate" evidence="5">
    <location>
        <position position="55"/>
    </location>
</feature>
<feature type="domain" description="Response regulatory" evidence="6">
    <location>
        <begin position="3"/>
        <end position="121"/>
    </location>
</feature>
<evidence type="ECO:0000259" key="6">
    <source>
        <dbReference type="PROSITE" id="PS50110"/>
    </source>
</evidence>
<dbReference type="Pfam" id="PF00072">
    <property type="entry name" value="Response_reg"/>
    <property type="match status" value="1"/>
</dbReference>
<keyword evidence="3" id="KW-0238">DNA-binding</keyword>
<dbReference type="InterPro" id="IPR058245">
    <property type="entry name" value="NreC/VraR/RcsB-like_REC"/>
</dbReference>
<sequence length="213" mass="23528">MIKVVLVDDYAFVREGLKVLLGCYKSLEVVGEADGSESLLHLFAQGLLCDVVLLDLFLDGTPSGLDVITTLCNLPRSPQILMVSMCTDQVLVTECLRLGARGFLAKMDAAEHIGEAIQTVSHNIPYVSPSVHSVLLDKFDNQCKPDLDELTPQEMEVLGLLGEGYSTRRMAKMFGIASRDIDDHMEQLKTKLCCDDDGAMLHFTSQRKKVDCF</sequence>
<evidence type="ECO:0000256" key="3">
    <source>
        <dbReference type="ARBA" id="ARBA00023125"/>
    </source>
</evidence>
<evidence type="ECO:0000256" key="5">
    <source>
        <dbReference type="PROSITE-ProRule" id="PRU00169"/>
    </source>
</evidence>
<evidence type="ECO:0000313" key="7">
    <source>
        <dbReference type="EMBL" id="UOM49566.1"/>
    </source>
</evidence>
<dbReference type="CDD" id="cd17535">
    <property type="entry name" value="REC_NarL-like"/>
    <property type="match status" value="1"/>
</dbReference>
<dbReference type="InterPro" id="IPR001789">
    <property type="entry name" value="Sig_transdc_resp-reg_receiver"/>
</dbReference>
<dbReference type="SMART" id="SM00448">
    <property type="entry name" value="REC"/>
    <property type="match status" value="1"/>
</dbReference>
<name>A0ABY4DCD4_9SPIR</name>
<keyword evidence="8" id="KW-1185">Reference proteome</keyword>
<keyword evidence="2" id="KW-0805">Transcription regulation</keyword>
<dbReference type="InterPro" id="IPR000792">
    <property type="entry name" value="Tscrpt_reg_LuxR_C"/>
</dbReference>
<dbReference type="SMART" id="SM00421">
    <property type="entry name" value="HTH_LUXR"/>
    <property type="match status" value="1"/>
</dbReference>
<reference evidence="8" key="1">
    <citation type="journal article" date="2024" name="J Bioinform Genom">
        <title>Complete genome sequence of the type strain bacterium Sphaerochaeta associata GLS2t (VKM B-2742)t.</title>
        <authorList>
            <person name="Troshina O.Y."/>
            <person name="Tepeeva A.N."/>
            <person name="Arzamasceva V.O."/>
            <person name="Whitman W.B."/>
            <person name="Varghese N."/>
            <person name="Shapiro N."/>
            <person name="Woyke T."/>
            <person name="Kripides N.C."/>
            <person name="Vasilenko O.V."/>
        </authorList>
    </citation>
    <scope>NUCLEOTIDE SEQUENCE [LARGE SCALE GENOMIC DNA]</scope>
    <source>
        <strain evidence="8">GLS2T</strain>
    </source>
</reference>
<keyword evidence="1 5" id="KW-0597">Phosphoprotein</keyword>
<evidence type="ECO:0000256" key="1">
    <source>
        <dbReference type="ARBA" id="ARBA00022553"/>
    </source>
</evidence>
<gene>
    <name evidence="7" type="ORF">MUG09_08365</name>
</gene>
<dbReference type="SUPFAM" id="SSF46894">
    <property type="entry name" value="C-terminal effector domain of the bipartite response regulators"/>
    <property type="match status" value="1"/>
</dbReference>
<dbReference type="PANTHER" id="PTHR43214:SF41">
    <property type="entry name" value="NITRATE_NITRITE RESPONSE REGULATOR PROTEIN NARP"/>
    <property type="match status" value="1"/>
</dbReference>
<dbReference type="Pfam" id="PF00196">
    <property type="entry name" value="GerE"/>
    <property type="match status" value="1"/>
</dbReference>
<evidence type="ECO:0000256" key="4">
    <source>
        <dbReference type="ARBA" id="ARBA00023163"/>
    </source>
</evidence>
<dbReference type="Gene3D" id="3.40.50.2300">
    <property type="match status" value="1"/>
</dbReference>
<dbReference type="PANTHER" id="PTHR43214">
    <property type="entry name" value="TWO-COMPONENT RESPONSE REGULATOR"/>
    <property type="match status" value="1"/>
</dbReference>
<dbReference type="InterPro" id="IPR039420">
    <property type="entry name" value="WalR-like"/>
</dbReference>
<dbReference type="SUPFAM" id="SSF52172">
    <property type="entry name" value="CheY-like"/>
    <property type="match status" value="1"/>
</dbReference>
<dbReference type="RefSeq" id="WP_244770960.1">
    <property type="nucleotide sequence ID" value="NZ_CP094929.1"/>
</dbReference>
<evidence type="ECO:0000313" key="8">
    <source>
        <dbReference type="Proteomes" id="UP000829708"/>
    </source>
</evidence>
<evidence type="ECO:0000256" key="2">
    <source>
        <dbReference type="ARBA" id="ARBA00023015"/>
    </source>
</evidence>
<keyword evidence="4" id="KW-0804">Transcription</keyword>